<evidence type="ECO:0000313" key="1">
    <source>
        <dbReference type="EMBL" id="KAF7633764.1"/>
    </source>
</evidence>
<evidence type="ECO:0000313" key="2">
    <source>
        <dbReference type="Proteomes" id="UP000605970"/>
    </source>
</evidence>
<name>A0A8S9ZKV0_9BILA</name>
<dbReference type="AlphaFoldDB" id="A0A8S9ZKV0"/>
<feature type="non-terminal residue" evidence="1">
    <location>
        <position position="1"/>
    </location>
</feature>
<organism evidence="1 2">
    <name type="scientific">Meloidogyne graminicola</name>
    <dbReference type="NCBI Taxonomy" id="189291"/>
    <lineage>
        <taxon>Eukaryota</taxon>
        <taxon>Metazoa</taxon>
        <taxon>Ecdysozoa</taxon>
        <taxon>Nematoda</taxon>
        <taxon>Chromadorea</taxon>
        <taxon>Rhabditida</taxon>
        <taxon>Tylenchina</taxon>
        <taxon>Tylenchomorpha</taxon>
        <taxon>Tylenchoidea</taxon>
        <taxon>Meloidogynidae</taxon>
        <taxon>Meloidogyninae</taxon>
        <taxon>Meloidogyne</taxon>
    </lineage>
</organism>
<dbReference type="OrthoDB" id="5902696at2759"/>
<sequence length="232" mass="27636">LIDNFYFIKTFFLTFLHVSNKWKYIYGNCCENKCVKPNNPNGICINGNGFIQIKNNTDIKYINCIGKGYNNVVRIVAEHQFKKPNNSLLSSNYLLFYYEIKLLQQFKQNDWFRIGLENDNNCFIYFDLNKRFIYYRDNNLIMDKYLNIPSSFNYKTNDIIGCGLVYPPLNILNKLPYIFFTLNGKQIVIINEPCFLIKTKKKFFFNRLHFDIKSYKISTTQHTNYTLTSYSL</sequence>
<reference evidence="1" key="1">
    <citation type="journal article" date="2020" name="Ecol. Evol.">
        <title>Genome structure and content of the rice root-knot nematode (Meloidogyne graminicola).</title>
        <authorList>
            <person name="Phan N.T."/>
            <person name="Danchin E.G.J."/>
            <person name="Klopp C."/>
            <person name="Perfus-Barbeoch L."/>
            <person name="Kozlowski D.K."/>
            <person name="Koutsovoulos G.D."/>
            <person name="Lopez-Roques C."/>
            <person name="Bouchez O."/>
            <person name="Zahm M."/>
            <person name="Besnard G."/>
            <person name="Bellafiore S."/>
        </authorList>
    </citation>
    <scope>NUCLEOTIDE SEQUENCE</scope>
    <source>
        <strain evidence="1">VN-18</strain>
    </source>
</reference>
<proteinExistence type="predicted"/>
<gene>
    <name evidence="1" type="ORF">Mgra_00006832</name>
</gene>
<accession>A0A8S9ZKV0</accession>
<keyword evidence="2" id="KW-1185">Reference proteome</keyword>
<protein>
    <submittedName>
        <fullName evidence="1">Uncharacterized protein</fullName>
    </submittedName>
</protein>
<comment type="caution">
    <text evidence="1">The sequence shown here is derived from an EMBL/GenBank/DDBJ whole genome shotgun (WGS) entry which is preliminary data.</text>
</comment>
<dbReference type="Gene3D" id="2.60.120.920">
    <property type="match status" value="1"/>
</dbReference>
<dbReference type="InterPro" id="IPR043136">
    <property type="entry name" value="B30.2/SPRY_sf"/>
</dbReference>
<dbReference type="EMBL" id="JABEBT010000070">
    <property type="protein sequence ID" value="KAF7633764.1"/>
    <property type="molecule type" value="Genomic_DNA"/>
</dbReference>
<dbReference type="Proteomes" id="UP000605970">
    <property type="component" value="Unassembled WGS sequence"/>
</dbReference>